<sequence length="71" mass="8123">MRLPRTYVANVLCLLTEPYVLRSLISSDVFVVVKLALLRLTAFCLTILSCYRDPFPCFSLNPFVFNVFSTN</sequence>
<reference evidence="1 2" key="2">
    <citation type="journal article" date="2019" name="G3 (Bethesda)">
        <title>Hybrid Assembly of the Genome of the Entomopathogenic Nematode Steinernema carpocapsae Identifies the X-Chromosome.</title>
        <authorList>
            <person name="Serra L."/>
            <person name="Macchietto M."/>
            <person name="Macias-Munoz A."/>
            <person name="McGill C.J."/>
            <person name="Rodriguez I.M."/>
            <person name="Rodriguez B."/>
            <person name="Murad R."/>
            <person name="Mortazavi A."/>
        </authorList>
    </citation>
    <scope>NUCLEOTIDE SEQUENCE [LARGE SCALE GENOMIC DNA]</scope>
    <source>
        <strain evidence="1 2">ALL</strain>
    </source>
</reference>
<accession>A0A4U5MLL2</accession>
<reference evidence="1 2" key="1">
    <citation type="journal article" date="2015" name="Genome Biol.">
        <title>Comparative genomics of Steinernema reveals deeply conserved gene regulatory networks.</title>
        <authorList>
            <person name="Dillman A.R."/>
            <person name="Macchietto M."/>
            <person name="Porter C.F."/>
            <person name="Rogers A."/>
            <person name="Williams B."/>
            <person name="Antoshechkin I."/>
            <person name="Lee M.M."/>
            <person name="Goodwin Z."/>
            <person name="Lu X."/>
            <person name="Lewis E.E."/>
            <person name="Goodrich-Blair H."/>
            <person name="Stock S.P."/>
            <person name="Adams B.J."/>
            <person name="Sternberg P.W."/>
            <person name="Mortazavi A."/>
        </authorList>
    </citation>
    <scope>NUCLEOTIDE SEQUENCE [LARGE SCALE GENOMIC DNA]</scope>
    <source>
        <strain evidence="1 2">ALL</strain>
    </source>
</reference>
<proteinExistence type="predicted"/>
<dbReference type="AlphaFoldDB" id="A0A4U5MLL2"/>
<evidence type="ECO:0000313" key="2">
    <source>
        <dbReference type="Proteomes" id="UP000298663"/>
    </source>
</evidence>
<gene>
    <name evidence="1" type="ORF">L596_022413</name>
</gene>
<dbReference type="Proteomes" id="UP000298663">
    <property type="component" value="Unassembled WGS sequence"/>
</dbReference>
<protein>
    <submittedName>
        <fullName evidence="1">Uncharacterized protein</fullName>
    </submittedName>
</protein>
<organism evidence="1 2">
    <name type="scientific">Steinernema carpocapsae</name>
    <name type="common">Entomopathogenic nematode</name>
    <dbReference type="NCBI Taxonomy" id="34508"/>
    <lineage>
        <taxon>Eukaryota</taxon>
        <taxon>Metazoa</taxon>
        <taxon>Ecdysozoa</taxon>
        <taxon>Nematoda</taxon>
        <taxon>Chromadorea</taxon>
        <taxon>Rhabditida</taxon>
        <taxon>Tylenchina</taxon>
        <taxon>Panagrolaimomorpha</taxon>
        <taxon>Strongyloidoidea</taxon>
        <taxon>Steinernematidae</taxon>
        <taxon>Steinernema</taxon>
    </lineage>
</organism>
<name>A0A4U5MLL2_STECR</name>
<dbReference type="EMBL" id="AZBU02000007">
    <property type="protein sequence ID" value="TKR70379.1"/>
    <property type="molecule type" value="Genomic_DNA"/>
</dbReference>
<evidence type="ECO:0000313" key="1">
    <source>
        <dbReference type="EMBL" id="TKR70379.1"/>
    </source>
</evidence>
<keyword evidence="2" id="KW-1185">Reference proteome</keyword>
<comment type="caution">
    <text evidence="1">The sequence shown here is derived from an EMBL/GenBank/DDBJ whole genome shotgun (WGS) entry which is preliminary data.</text>
</comment>